<evidence type="ECO:0000313" key="4">
    <source>
        <dbReference type="Proteomes" id="UP000321332"/>
    </source>
</evidence>
<gene>
    <name evidence="3" type="ORF">FGL89_03675</name>
</gene>
<sequence length="323" mass="35491">MTILAVIDLGSNSVRMTISQFHQDGHYEVLERYQEMVRLSKDMGDDKILQPEAIERTLNALKEFKKALGSYAKEKITVRAVATAAVRQATNQSEFLTAFEEIMAMPLEVLTGEQEAHYDYVGIINTLDIVDALILDTGGASAELILVRNRQAVHEVSLPVGAVTISESFLEKDVVSAAALFKATIALRQMLDNVSWLRQVAHIPVVALGGSNRTLAKISRRQNKVLDLPIHGYRLSKQDATQIYQNILSKNLEARKKIGGLAKERGDIIVGGLLPLIELLILLGGQQVIFSQAGLREGILFETIKQETGHDVVAPEPAAMTID</sequence>
<evidence type="ECO:0000259" key="2">
    <source>
        <dbReference type="Pfam" id="PF02541"/>
    </source>
</evidence>
<dbReference type="CDD" id="cd24052">
    <property type="entry name" value="ASKHA_NBD_HpPPX-GppA-like"/>
    <property type="match status" value="1"/>
</dbReference>
<proteinExistence type="inferred from homology"/>
<reference evidence="3 4" key="1">
    <citation type="submission" date="2019-06" db="EMBL/GenBank/DDBJ databases">
        <title>Genome analyses of bacteria isolated from kimchi.</title>
        <authorList>
            <person name="Lee S."/>
            <person name="Ahn S."/>
            <person name="Roh S."/>
        </authorList>
    </citation>
    <scope>NUCLEOTIDE SEQUENCE [LARGE SCALE GENOMIC DNA]</scope>
    <source>
        <strain evidence="3 4">CBA3620</strain>
    </source>
</reference>
<organism evidence="3 4">
    <name type="scientific">Leuconostoc carnosum</name>
    <dbReference type="NCBI Taxonomy" id="1252"/>
    <lineage>
        <taxon>Bacteria</taxon>
        <taxon>Bacillati</taxon>
        <taxon>Bacillota</taxon>
        <taxon>Bacilli</taxon>
        <taxon>Lactobacillales</taxon>
        <taxon>Lactobacillaceae</taxon>
        <taxon>Leuconostoc</taxon>
    </lineage>
</organism>
<accession>A0AAE6IJ32</accession>
<dbReference type="AlphaFoldDB" id="A0AAE6IJ32"/>
<feature type="domain" description="Ppx/GppA phosphatase N-terminal" evidence="2">
    <location>
        <begin position="22"/>
        <end position="306"/>
    </location>
</feature>
<dbReference type="SUPFAM" id="SSF53067">
    <property type="entry name" value="Actin-like ATPase domain"/>
    <property type="match status" value="2"/>
</dbReference>
<dbReference type="PANTHER" id="PTHR30005:SF0">
    <property type="entry name" value="RETROGRADE REGULATION PROTEIN 2"/>
    <property type="match status" value="1"/>
</dbReference>
<comment type="similarity">
    <text evidence="1">Belongs to the GppA/Ppx family.</text>
</comment>
<dbReference type="EMBL" id="CP042374">
    <property type="protein sequence ID" value="QEA33311.1"/>
    <property type="molecule type" value="Genomic_DNA"/>
</dbReference>
<evidence type="ECO:0000313" key="3">
    <source>
        <dbReference type="EMBL" id="QEA33311.1"/>
    </source>
</evidence>
<dbReference type="OMA" id="IGCVRMT"/>
<protein>
    <submittedName>
        <fullName evidence="3">Ppx/GppA family phosphatase</fullName>
    </submittedName>
</protein>
<dbReference type="Gene3D" id="3.30.420.150">
    <property type="entry name" value="Exopolyphosphatase. Domain 2"/>
    <property type="match status" value="1"/>
</dbReference>
<dbReference type="InterPro" id="IPR050273">
    <property type="entry name" value="GppA/Ppx_hydrolase"/>
</dbReference>
<dbReference type="Pfam" id="PF02541">
    <property type="entry name" value="Ppx-GppA"/>
    <property type="match status" value="1"/>
</dbReference>
<dbReference type="Proteomes" id="UP000321332">
    <property type="component" value="Chromosome"/>
</dbReference>
<dbReference type="PANTHER" id="PTHR30005">
    <property type="entry name" value="EXOPOLYPHOSPHATASE"/>
    <property type="match status" value="1"/>
</dbReference>
<name>A0AAE6IJ32_LEUCA</name>
<evidence type="ECO:0000256" key="1">
    <source>
        <dbReference type="ARBA" id="ARBA00007125"/>
    </source>
</evidence>
<dbReference type="InterPro" id="IPR003695">
    <property type="entry name" value="Ppx_GppA_N"/>
</dbReference>
<dbReference type="RefSeq" id="WP_014973745.1">
    <property type="nucleotide sequence ID" value="NZ_BPKR01000007.1"/>
</dbReference>
<dbReference type="InterPro" id="IPR043129">
    <property type="entry name" value="ATPase_NBD"/>
</dbReference>
<dbReference type="Gene3D" id="3.30.420.40">
    <property type="match status" value="1"/>
</dbReference>
<dbReference type="GeneID" id="61186831"/>